<keyword evidence="1" id="KW-0732">Signal</keyword>
<comment type="caution">
    <text evidence="2">The sequence shown here is derived from an EMBL/GenBank/DDBJ whole genome shotgun (WGS) entry which is preliminary data.</text>
</comment>
<reference evidence="2 3" key="1">
    <citation type="submission" date="2024-01" db="EMBL/GenBank/DDBJ databases">
        <title>Active colonisers of the gastrointestinal tract of Atlantic salmon farmed in a warm water region.</title>
        <authorList>
            <person name="Bowman J.P."/>
        </authorList>
    </citation>
    <scope>NUCLEOTIDE SEQUENCE [LARGE SCALE GENOMIC DNA]</scope>
    <source>
        <strain evidence="2 3">S3MW1</strain>
    </source>
</reference>
<dbReference type="Proteomes" id="UP001306119">
    <property type="component" value="Unassembled WGS sequence"/>
</dbReference>
<accession>A0ABU6LBC1</accession>
<keyword evidence="3" id="KW-1185">Reference proteome</keyword>
<sequence>MNKLLISLSILLSAISLSASANDEVRFSQVGFVNGSDHALDVLVANQLYVVEPGETLSNPGMLIEQLVVLAPLGGTDNKMEFTRLQLKSSGCPQPICLIVN</sequence>
<evidence type="ECO:0000313" key="2">
    <source>
        <dbReference type="EMBL" id="MEC6833854.1"/>
    </source>
</evidence>
<protein>
    <submittedName>
        <fullName evidence="2">Uncharacterized protein</fullName>
    </submittedName>
</protein>
<evidence type="ECO:0000256" key="1">
    <source>
        <dbReference type="SAM" id="SignalP"/>
    </source>
</evidence>
<organism evidence="2 3">
    <name type="scientific">Photobacterium toruni</name>
    <dbReference type="NCBI Taxonomy" id="1935446"/>
    <lineage>
        <taxon>Bacteria</taxon>
        <taxon>Pseudomonadati</taxon>
        <taxon>Pseudomonadota</taxon>
        <taxon>Gammaproteobacteria</taxon>
        <taxon>Vibrionales</taxon>
        <taxon>Vibrionaceae</taxon>
        <taxon>Photobacterium</taxon>
    </lineage>
</organism>
<evidence type="ECO:0000313" key="3">
    <source>
        <dbReference type="Proteomes" id="UP001306119"/>
    </source>
</evidence>
<feature type="signal peptide" evidence="1">
    <location>
        <begin position="1"/>
        <end position="21"/>
    </location>
</feature>
<feature type="chain" id="PRO_5045490737" evidence="1">
    <location>
        <begin position="22"/>
        <end position="101"/>
    </location>
</feature>
<proteinExistence type="predicted"/>
<dbReference type="RefSeq" id="WP_327775686.1">
    <property type="nucleotide sequence ID" value="NZ_JAYXUG010000031.1"/>
</dbReference>
<gene>
    <name evidence="2" type="ORF">VXS06_18985</name>
</gene>
<name>A0ABU6LBC1_9GAMM</name>
<dbReference type="EMBL" id="JAYXUG010000031">
    <property type="protein sequence ID" value="MEC6833854.1"/>
    <property type="molecule type" value="Genomic_DNA"/>
</dbReference>